<dbReference type="Gene3D" id="2.160.20.10">
    <property type="entry name" value="Single-stranded right-handed beta-helix, Pectin lyase-like"/>
    <property type="match status" value="1"/>
</dbReference>
<organism evidence="2 3">
    <name type="scientific">Cohnella nanjingensis</name>
    <dbReference type="NCBI Taxonomy" id="1387779"/>
    <lineage>
        <taxon>Bacteria</taxon>
        <taxon>Bacillati</taxon>
        <taxon>Bacillota</taxon>
        <taxon>Bacilli</taxon>
        <taxon>Bacillales</taxon>
        <taxon>Paenibacillaceae</taxon>
        <taxon>Cohnella</taxon>
    </lineage>
</organism>
<dbReference type="RefSeq" id="WP_185142274.1">
    <property type="nucleotide sequence ID" value="NZ_JACJVP010000011.1"/>
</dbReference>
<dbReference type="InterPro" id="IPR011050">
    <property type="entry name" value="Pectin_lyase_fold/virulence"/>
</dbReference>
<dbReference type="InterPro" id="IPR012334">
    <property type="entry name" value="Pectin_lyas_fold"/>
</dbReference>
<dbReference type="AlphaFoldDB" id="A0A7X0VEA2"/>
<reference evidence="2 3" key="1">
    <citation type="submission" date="2020-08" db="EMBL/GenBank/DDBJ databases">
        <title>Cohnella phylogeny.</title>
        <authorList>
            <person name="Dunlap C."/>
        </authorList>
    </citation>
    <scope>NUCLEOTIDE SEQUENCE [LARGE SCALE GENOMIC DNA]</scope>
    <source>
        <strain evidence="2 3">DSM 28246</strain>
    </source>
</reference>
<evidence type="ECO:0000313" key="3">
    <source>
        <dbReference type="Proteomes" id="UP000547209"/>
    </source>
</evidence>
<proteinExistence type="predicted"/>
<name>A0A7X0VEA2_9BACL</name>
<protein>
    <recommendedName>
        <fullName evidence="4">Right handed beta helix domain-containing protein</fullName>
    </recommendedName>
</protein>
<dbReference type="Proteomes" id="UP000547209">
    <property type="component" value="Unassembled WGS sequence"/>
</dbReference>
<gene>
    <name evidence="2" type="ORF">H7C19_08840</name>
</gene>
<sequence>MKKKAIQFTVLLSIFFAMLFLFAHAGEVYAAPSQVNDTNGAITYSGSWTYDNTVASGYYNNDQHYSNTNGNYAQFTFTGTSIQWIGPKNFDCGISDVYIDGIKVASVDMYSSTLLKQQVLYSINTLTNASHTIKIVVTNTKNSSSSGYYSSIDSFSYVTLTTTTTGNDTNGAIAYSGLWTYDNTGASGYFNNDQHYSNTNGNYAQFTFTGTSIQWIGPRHNDCGISDVYIDGVKVASVDMYSSTWDKQQVLYGNNTLSNASHTIKIVVTNTKNASSIGYYSSIDAFKYDTPTPGSWMTSMDYSNIQGLNQWYYQQQLIASPYTYSNMSYVSGAWRGGGGNWISTNSAHPDNSNNAVRTWVAPVTGTVKITGRVFKIDTSGGDGVVVTVDKNSTPLWTRTISAGDWLGAFMDGALDSVSVAAGDYIHFIVNRNTDYGADATGWDPTITYIGTAPTNTTYYISAAGDDRNSGTDSAHPWKTVAPLNNINTFGAGVQILFHGGDTFTGGLNLSMVGTSGSRDIIGTYGTGKATLTDTAQSITDIIQLVNSEYVTVQNLNLIATPGTNYGTTSFAPVNLSVGLRIYSTRTSGSKWRSIYVDNCEFKNSQSGVWFDSHQGPTVDGFDDVKVTNSLFDSVYLLGVIVHGYDSFGPNGPLNQHSNVYIGSNQFKHIYGYHDGIAAESQPIEITNTTGLTIEKNLLADNCGYGGYNPLGGSTGIGISHTRDFKIQYNEIYGTKSSTNYDGSAIDADVDSKNGEIAFNLTYNNYGPSIQLGSSAAIGTTTSDIAIHHNISYNDVRGNLSTSVQGAVRIWGNTNNIQLFNNTIYVDKSGSQGTPSVISLEVGNNKNLKVWNNIFKTTSGVAMIRPNGSTGMEWDYFGTHIDSSNQFIANLYDSSGGTLIISTDDTHGSYTNVTSLSSWQGYGQEKIDATTYGVVGSAGLTSLTAPSGYLPSQQVSVFTNFDLTAGSAALGQAHTNPWSIVTLSGSMSVQQKDYHGNTASIVDIGADTY</sequence>
<comment type="caution">
    <text evidence="2">The sequence shown here is derived from an EMBL/GenBank/DDBJ whole genome shotgun (WGS) entry which is preliminary data.</text>
</comment>
<evidence type="ECO:0008006" key="4">
    <source>
        <dbReference type="Google" id="ProtNLM"/>
    </source>
</evidence>
<evidence type="ECO:0000256" key="1">
    <source>
        <dbReference type="SAM" id="SignalP"/>
    </source>
</evidence>
<dbReference type="SUPFAM" id="SSF51126">
    <property type="entry name" value="Pectin lyase-like"/>
    <property type="match status" value="2"/>
</dbReference>
<keyword evidence="1" id="KW-0732">Signal</keyword>
<keyword evidence="3" id="KW-1185">Reference proteome</keyword>
<feature type="chain" id="PRO_5039678138" description="Right handed beta helix domain-containing protein" evidence="1">
    <location>
        <begin position="26"/>
        <end position="1008"/>
    </location>
</feature>
<dbReference type="EMBL" id="JACJVP010000011">
    <property type="protein sequence ID" value="MBB6670792.1"/>
    <property type="molecule type" value="Genomic_DNA"/>
</dbReference>
<feature type="signal peptide" evidence="1">
    <location>
        <begin position="1"/>
        <end position="25"/>
    </location>
</feature>
<accession>A0A7X0VEA2</accession>
<evidence type="ECO:0000313" key="2">
    <source>
        <dbReference type="EMBL" id="MBB6670792.1"/>
    </source>
</evidence>
<dbReference type="Gene3D" id="2.60.120.260">
    <property type="entry name" value="Galactose-binding domain-like"/>
    <property type="match status" value="2"/>
</dbReference>